<dbReference type="Proteomes" id="UP000027265">
    <property type="component" value="Unassembled WGS sequence"/>
</dbReference>
<organism evidence="2 3">
    <name type="scientific">Jaapia argillacea MUCL 33604</name>
    <dbReference type="NCBI Taxonomy" id="933084"/>
    <lineage>
        <taxon>Eukaryota</taxon>
        <taxon>Fungi</taxon>
        <taxon>Dikarya</taxon>
        <taxon>Basidiomycota</taxon>
        <taxon>Agaricomycotina</taxon>
        <taxon>Agaricomycetes</taxon>
        <taxon>Agaricomycetidae</taxon>
        <taxon>Jaapiales</taxon>
        <taxon>Jaapiaceae</taxon>
        <taxon>Jaapia</taxon>
    </lineage>
</organism>
<protein>
    <submittedName>
        <fullName evidence="2">Uncharacterized protein</fullName>
    </submittedName>
</protein>
<accession>A0A067QLP8</accession>
<feature type="compositionally biased region" description="Polar residues" evidence="1">
    <location>
        <begin position="72"/>
        <end position="81"/>
    </location>
</feature>
<feature type="compositionally biased region" description="Low complexity" evidence="1">
    <location>
        <begin position="1"/>
        <end position="20"/>
    </location>
</feature>
<feature type="compositionally biased region" description="Polar residues" evidence="1">
    <location>
        <begin position="113"/>
        <end position="128"/>
    </location>
</feature>
<dbReference type="PANTHER" id="PTHR38696:SF1">
    <property type="entry name" value="MEDIATOR OF RNA POLYMERASE II TRANSCRIPTION SUBUNIT 13"/>
    <property type="match status" value="1"/>
</dbReference>
<name>A0A067QLP8_9AGAM</name>
<gene>
    <name evidence="2" type="ORF">JAAARDRAFT_119354</name>
</gene>
<proteinExistence type="predicted"/>
<feature type="region of interest" description="Disordered" evidence="1">
    <location>
        <begin position="1"/>
        <end position="34"/>
    </location>
</feature>
<keyword evidence="3" id="KW-1185">Reference proteome</keyword>
<sequence>MQQYGQPQQYSYPYGAQPYYIPQDGYPTQAPQGWQAQPQYNAVPFPNAVAPSASYHATSPAPLGRPSYIRNKPTNTRNAVPSKSALKRRNAAVIPERERSRSRNSNNTDRQRTYSLTRQRTNSTGYQSSSSTCTLILCFEGLQRLPEHLFVSFEGNNELRLDNLAFPATLDDFREFVLPVWPQGVQSSRGSRDNSWRVAFNGQPWSSSGPEAILVHRMLCNLFTTLAKEGYQFYTLINSGHRKSPQLAFFDTEQEITSHYFSIALSHSGYKVTIYDAPESIKESIAVAIRGAFHRHLASDTTTDEQCVIRLSKSAGGQKLNKNKLAAYIMDHINFHGYQLEASIPLGKGPLGFGSKREVWILKRIS</sequence>
<dbReference type="EMBL" id="KL197710">
    <property type="protein sequence ID" value="KDQ63561.1"/>
    <property type="molecule type" value="Genomic_DNA"/>
</dbReference>
<dbReference type="OrthoDB" id="3255427at2759"/>
<dbReference type="PANTHER" id="PTHR38696">
    <property type="entry name" value="MEDIATOR OF RNA POLYMERASE II TRANSCRIPTION SUBUNIT 13"/>
    <property type="match status" value="1"/>
</dbReference>
<reference evidence="3" key="1">
    <citation type="journal article" date="2014" name="Proc. Natl. Acad. Sci. U.S.A.">
        <title>Extensive sampling of basidiomycete genomes demonstrates inadequacy of the white-rot/brown-rot paradigm for wood decay fungi.</title>
        <authorList>
            <person name="Riley R."/>
            <person name="Salamov A.A."/>
            <person name="Brown D.W."/>
            <person name="Nagy L.G."/>
            <person name="Floudas D."/>
            <person name="Held B.W."/>
            <person name="Levasseur A."/>
            <person name="Lombard V."/>
            <person name="Morin E."/>
            <person name="Otillar R."/>
            <person name="Lindquist E.A."/>
            <person name="Sun H."/>
            <person name="LaButti K.M."/>
            <person name="Schmutz J."/>
            <person name="Jabbour D."/>
            <person name="Luo H."/>
            <person name="Baker S.E."/>
            <person name="Pisabarro A.G."/>
            <person name="Walton J.D."/>
            <person name="Blanchette R.A."/>
            <person name="Henrissat B."/>
            <person name="Martin F."/>
            <person name="Cullen D."/>
            <person name="Hibbett D.S."/>
            <person name="Grigoriev I.V."/>
        </authorList>
    </citation>
    <scope>NUCLEOTIDE SEQUENCE [LARGE SCALE GENOMIC DNA]</scope>
    <source>
        <strain evidence="3">MUCL 33604</strain>
    </source>
</reference>
<dbReference type="InParanoid" id="A0A067QLP8"/>
<evidence type="ECO:0000313" key="2">
    <source>
        <dbReference type="EMBL" id="KDQ63561.1"/>
    </source>
</evidence>
<evidence type="ECO:0000313" key="3">
    <source>
        <dbReference type="Proteomes" id="UP000027265"/>
    </source>
</evidence>
<evidence type="ECO:0000256" key="1">
    <source>
        <dbReference type="SAM" id="MobiDB-lite"/>
    </source>
</evidence>
<dbReference type="HOGENOM" id="CLU_057382_0_0_1"/>
<feature type="region of interest" description="Disordered" evidence="1">
    <location>
        <begin position="53"/>
        <end position="128"/>
    </location>
</feature>
<dbReference type="AlphaFoldDB" id="A0A067QLP8"/>